<dbReference type="RefSeq" id="WP_101539468.1">
    <property type="nucleotide sequence ID" value="NZ_PKGS01000001.1"/>
</dbReference>
<keyword evidence="3" id="KW-1185">Reference proteome</keyword>
<sequence>MKRKFNNEKLTLDYNLLINKAKLYTEEKIKLNTFSNICSEIYCNLDYPMEINASYIHDFKNGLINSIKLNVLQIISSITFAYSYGGISSCMTESKLKEIISFTIKTNESIISNLEEI</sequence>
<evidence type="ECO:0000313" key="4">
    <source>
        <dbReference type="Proteomes" id="UP000255124"/>
    </source>
</evidence>
<organism evidence="1 3">
    <name type="scientific">Anaerococcus octavius</name>
    <dbReference type="NCBI Taxonomy" id="54007"/>
    <lineage>
        <taxon>Bacteria</taxon>
        <taxon>Bacillati</taxon>
        <taxon>Bacillota</taxon>
        <taxon>Tissierellia</taxon>
        <taxon>Tissierellales</taxon>
        <taxon>Peptoniphilaceae</taxon>
        <taxon>Anaerococcus</taxon>
    </lineage>
</organism>
<reference evidence="2 4" key="2">
    <citation type="submission" date="2018-06" db="EMBL/GenBank/DDBJ databases">
        <authorList>
            <consortium name="Pathogen Informatics"/>
            <person name="Doyle S."/>
        </authorList>
    </citation>
    <scope>NUCLEOTIDE SEQUENCE [LARGE SCALE GENOMIC DNA]</scope>
    <source>
        <strain evidence="2 4">NCTC9810</strain>
    </source>
</reference>
<dbReference type="AlphaFoldDB" id="A0A2I1MB52"/>
<dbReference type="Proteomes" id="UP000255124">
    <property type="component" value="Unassembled WGS sequence"/>
</dbReference>
<name>A0A2I1MB52_9FIRM</name>
<protein>
    <submittedName>
        <fullName evidence="1">Uncharacterized protein</fullName>
    </submittedName>
</protein>
<dbReference type="Proteomes" id="UP000234335">
    <property type="component" value="Unassembled WGS sequence"/>
</dbReference>
<reference evidence="1 3" key="1">
    <citation type="submission" date="2017-12" db="EMBL/GenBank/DDBJ databases">
        <title>Phylogenetic diversity of female urinary microbiome.</title>
        <authorList>
            <person name="Thomas-White K."/>
            <person name="Wolfe A.J."/>
        </authorList>
    </citation>
    <scope>NUCLEOTIDE SEQUENCE [LARGE SCALE GENOMIC DNA]</scope>
    <source>
        <strain evidence="1 3">UMB0119</strain>
    </source>
</reference>
<evidence type="ECO:0000313" key="1">
    <source>
        <dbReference type="EMBL" id="PKZ17299.1"/>
    </source>
</evidence>
<evidence type="ECO:0000313" key="3">
    <source>
        <dbReference type="Proteomes" id="UP000234335"/>
    </source>
</evidence>
<accession>A0A2I1MB52</accession>
<proteinExistence type="predicted"/>
<dbReference type="EMBL" id="PKGS01000001">
    <property type="protein sequence ID" value="PKZ17299.1"/>
    <property type="molecule type" value="Genomic_DNA"/>
</dbReference>
<evidence type="ECO:0000313" key="2">
    <source>
        <dbReference type="EMBL" id="SUU92977.1"/>
    </source>
</evidence>
<dbReference type="EMBL" id="UFTA01000002">
    <property type="protein sequence ID" value="SUU92977.1"/>
    <property type="molecule type" value="Genomic_DNA"/>
</dbReference>
<gene>
    <name evidence="1" type="ORF">CYJ34_00905</name>
    <name evidence="2" type="ORF">NCTC9810_01326</name>
</gene>